<dbReference type="RefSeq" id="WP_305446654.1">
    <property type="nucleotide sequence ID" value="NZ_CP117454.1"/>
</dbReference>
<protein>
    <submittedName>
        <fullName evidence="2">Uncharacterized protein</fullName>
    </submittedName>
</protein>
<keyword evidence="3" id="KW-1185">Reference proteome</keyword>
<feature type="signal peptide" evidence="1">
    <location>
        <begin position="1"/>
        <end position="30"/>
    </location>
</feature>
<organism evidence="2 3">
    <name type="scientific">Pseudomonas cucumis</name>
    <dbReference type="NCBI Taxonomy" id="2954082"/>
    <lineage>
        <taxon>Bacteria</taxon>
        <taxon>Pseudomonadati</taxon>
        <taxon>Pseudomonadota</taxon>
        <taxon>Gammaproteobacteria</taxon>
        <taxon>Pseudomonadales</taxon>
        <taxon>Pseudomonadaceae</taxon>
        <taxon>Pseudomonas</taxon>
    </lineage>
</organism>
<dbReference type="Proteomes" id="UP001239418">
    <property type="component" value="Chromosome"/>
</dbReference>
<proteinExistence type="predicted"/>
<feature type="chain" id="PRO_5045623414" evidence="1">
    <location>
        <begin position="31"/>
        <end position="389"/>
    </location>
</feature>
<evidence type="ECO:0000256" key="1">
    <source>
        <dbReference type="SAM" id="SignalP"/>
    </source>
</evidence>
<evidence type="ECO:0000313" key="2">
    <source>
        <dbReference type="EMBL" id="WLG83705.1"/>
    </source>
</evidence>
<sequence length="389" mass="42832">MQIRTFTPRPLLSALTCALAIGVLPDTSHAGLLGFDVTAGIDKGTLEFLRQFPTDVRANFVLAVRQSLDRTDLSVNNFFDHTDKLLINAQDALNCASIDLSSIPKDALDRLIGKDGNPAETLNDELESTREGAKWDTTPSHFRIRYADLDFKASVARCKSSSGDLVRSEIVKVRGQATAAYILWARLDGQCTSSGNCYELVSNSLKETLASSLKQDKDKIAADQRFARVTSPPKPGGWFNKYKWEPYQTTLVDLLRINDELALVTNDRVTKGKAAFDTFTASMNDINAKLADAGRKVRSNRPIDKVRGCNIGYNLVTQINGVESQLAKVKGYEVLTTEQMVQQKKGLADAKTTAQGYAKTKGGFIRNNNSTCEFFYPPRPFPGGRIGVF</sequence>
<gene>
    <name evidence="2" type="ORF">PSH97_21780</name>
</gene>
<name>A0ABY9ESJ6_9PSED</name>
<reference evidence="2 3" key="1">
    <citation type="submission" date="2023-02" db="EMBL/GenBank/DDBJ databases">
        <title>Evolution of Hrp T3SS in non-pathogenic Pseudomonas fluorescens.</title>
        <authorList>
            <person name="Liao K."/>
            <person name="Wei H."/>
            <person name="Gu Y."/>
        </authorList>
    </citation>
    <scope>NUCLEOTIDE SEQUENCE [LARGE SCALE GENOMIC DNA]</scope>
    <source>
        <strain evidence="2 3">FP1935</strain>
    </source>
</reference>
<accession>A0ABY9ESJ6</accession>
<dbReference type="EMBL" id="CP117454">
    <property type="protein sequence ID" value="WLG83705.1"/>
    <property type="molecule type" value="Genomic_DNA"/>
</dbReference>
<keyword evidence="1" id="KW-0732">Signal</keyword>
<evidence type="ECO:0000313" key="3">
    <source>
        <dbReference type="Proteomes" id="UP001239418"/>
    </source>
</evidence>